<keyword evidence="4" id="KW-1185">Reference proteome</keyword>
<accession>A0A4D7BHN4</accession>
<reference evidence="3 4" key="1">
    <citation type="submission" date="2019-04" db="EMBL/GenBank/DDBJ databases">
        <title>Phreatobacter aquaticus sp. nov.</title>
        <authorList>
            <person name="Choi A."/>
        </authorList>
    </citation>
    <scope>NUCLEOTIDE SEQUENCE [LARGE SCALE GENOMIC DNA]</scope>
    <source>
        <strain evidence="3 4">KCTC 52518</strain>
    </source>
</reference>
<dbReference type="Proteomes" id="UP000298781">
    <property type="component" value="Chromosome"/>
</dbReference>
<dbReference type="InterPro" id="IPR039422">
    <property type="entry name" value="MarR/SlyA-like"/>
</dbReference>
<feature type="region of interest" description="Disordered" evidence="1">
    <location>
        <begin position="1"/>
        <end position="29"/>
    </location>
</feature>
<evidence type="ECO:0000313" key="4">
    <source>
        <dbReference type="Proteomes" id="UP000298781"/>
    </source>
</evidence>
<dbReference type="PROSITE" id="PS50995">
    <property type="entry name" value="HTH_MARR_2"/>
    <property type="match status" value="1"/>
</dbReference>
<organism evidence="3 4">
    <name type="scientific">Phreatobacter stygius</name>
    <dbReference type="NCBI Taxonomy" id="1940610"/>
    <lineage>
        <taxon>Bacteria</taxon>
        <taxon>Pseudomonadati</taxon>
        <taxon>Pseudomonadota</taxon>
        <taxon>Alphaproteobacteria</taxon>
        <taxon>Hyphomicrobiales</taxon>
        <taxon>Phreatobacteraceae</taxon>
        <taxon>Phreatobacter</taxon>
    </lineage>
</organism>
<feature type="domain" description="HTH marR-type" evidence="2">
    <location>
        <begin position="34"/>
        <end position="168"/>
    </location>
</feature>
<name>A0A4D7BHN4_9HYPH</name>
<dbReference type="PANTHER" id="PTHR33164:SF89">
    <property type="entry name" value="MARR FAMILY REGULATORY PROTEIN"/>
    <property type="match status" value="1"/>
</dbReference>
<dbReference type="Gene3D" id="1.10.10.10">
    <property type="entry name" value="Winged helix-like DNA-binding domain superfamily/Winged helix DNA-binding domain"/>
    <property type="match status" value="1"/>
</dbReference>
<dbReference type="InterPro" id="IPR000835">
    <property type="entry name" value="HTH_MarR-typ"/>
</dbReference>
<dbReference type="AlphaFoldDB" id="A0A4D7BHN4"/>
<dbReference type="KEGG" id="pstg:E8M01_13740"/>
<dbReference type="GO" id="GO:0003700">
    <property type="term" value="F:DNA-binding transcription factor activity"/>
    <property type="evidence" value="ECO:0007669"/>
    <property type="project" value="InterPro"/>
</dbReference>
<dbReference type="PANTHER" id="PTHR33164">
    <property type="entry name" value="TRANSCRIPTIONAL REGULATOR, MARR FAMILY"/>
    <property type="match status" value="1"/>
</dbReference>
<dbReference type="SUPFAM" id="SSF46785">
    <property type="entry name" value="Winged helix' DNA-binding domain"/>
    <property type="match status" value="1"/>
</dbReference>
<dbReference type="SMART" id="SM00347">
    <property type="entry name" value="HTH_MARR"/>
    <property type="match status" value="1"/>
</dbReference>
<evidence type="ECO:0000313" key="3">
    <source>
        <dbReference type="EMBL" id="QCI69218.1"/>
    </source>
</evidence>
<dbReference type="OrthoDB" id="7359569at2"/>
<sequence>MPGRSKATTKLRRAQAEPAAPDDVDEAPPAALDMGPLSGLVGYVLRRAQLSVFDDFIKCFAPLGLRPAQFSALVLIDANPGRSQREIAAALGIQRPNFVAMMDQFERRGLARRLRSDTDRRTHALVLTDDGKRLLGEAETVVAVHEARVTARLGAKGRDALLNLLARL</sequence>
<dbReference type="GO" id="GO:0006950">
    <property type="term" value="P:response to stress"/>
    <property type="evidence" value="ECO:0007669"/>
    <property type="project" value="TreeGrafter"/>
</dbReference>
<gene>
    <name evidence="3" type="ORF">E8M01_13740</name>
</gene>
<dbReference type="InterPro" id="IPR036390">
    <property type="entry name" value="WH_DNA-bd_sf"/>
</dbReference>
<proteinExistence type="predicted"/>
<evidence type="ECO:0000256" key="1">
    <source>
        <dbReference type="SAM" id="MobiDB-lite"/>
    </source>
</evidence>
<dbReference type="PRINTS" id="PR00598">
    <property type="entry name" value="HTHMARR"/>
</dbReference>
<protein>
    <submittedName>
        <fullName evidence="3">Winged helix-turn-helix transcriptional regulator</fullName>
    </submittedName>
</protein>
<dbReference type="Pfam" id="PF12802">
    <property type="entry name" value="MarR_2"/>
    <property type="match status" value="1"/>
</dbReference>
<evidence type="ECO:0000259" key="2">
    <source>
        <dbReference type="PROSITE" id="PS50995"/>
    </source>
</evidence>
<dbReference type="EMBL" id="CP039690">
    <property type="protein sequence ID" value="QCI69218.1"/>
    <property type="molecule type" value="Genomic_DNA"/>
</dbReference>
<dbReference type="InterPro" id="IPR036388">
    <property type="entry name" value="WH-like_DNA-bd_sf"/>
</dbReference>